<evidence type="ECO:0000313" key="3">
    <source>
        <dbReference type="Proteomes" id="UP000015346"/>
    </source>
</evidence>
<organism evidence="2 3">
    <name type="scientific">Rubellimicrobium thermophilum DSM 16684</name>
    <dbReference type="NCBI Taxonomy" id="1123069"/>
    <lineage>
        <taxon>Bacteria</taxon>
        <taxon>Pseudomonadati</taxon>
        <taxon>Pseudomonadota</taxon>
        <taxon>Alphaproteobacteria</taxon>
        <taxon>Rhodobacterales</taxon>
        <taxon>Roseobacteraceae</taxon>
        <taxon>Rubellimicrobium</taxon>
    </lineage>
</organism>
<dbReference type="STRING" id="1123069.ruthe_02737"/>
<sequence length="200" mass="20199">MTQDDMTAGGSAAGSSSLAETGRETYEEVKTKASHMAARTLEAARDEALSRSEAAKDSLAEVATRLADALRGAAEDGPHAGVQARLMTAAADAIEDLSESVRGRPLGELLGEADAFARRNPGAFVAAAALAGFAIARFARASAPDEGAAVRSAGSFAGRKSGQTGHQAMSEGASSRGGPSRGGARTTGLNTHDDEDGARP</sequence>
<comment type="caution">
    <text evidence="2">The sequence shown here is derived from an EMBL/GenBank/DDBJ whole genome shotgun (WGS) entry which is preliminary data.</text>
</comment>
<feature type="region of interest" description="Disordered" evidence="1">
    <location>
        <begin position="1"/>
        <end position="55"/>
    </location>
</feature>
<dbReference type="AlphaFoldDB" id="S9RYQ2"/>
<keyword evidence="3" id="KW-1185">Reference proteome</keyword>
<dbReference type="Proteomes" id="UP000015346">
    <property type="component" value="Unassembled WGS sequence"/>
</dbReference>
<evidence type="ECO:0000313" key="2">
    <source>
        <dbReference type="EMBL" id="EPX83120.1"/>
    </source>
</evidence>
<feature type="compositionally biased region" description="Low complexity" evidence="1">
    <location>
        <begin position="8"/>
        <end position="17"/>
    </location>
</feature>
<name>S9RYQ2_9RHOB</name>
<dbReference type="EMBL" id="AOLV01000033">
    <property type="protein sequence ID" value="EPX83120.1"/>
    <property type="molecule type" value="Genomic_DNA"/>
</dbReference>
<dbReference type="HOGENOM" id="CLU_1365359_0_0_5"/>
<gene>
    <name evidence="2" type="ORF">ruthe_02737</name>
</gene>
<proteinExistence type="predicted"/>
<evidence type="ECO:0000256" key="1">
    <source>
        <dbReference type="SAM" id="MobiDB-lite"/>
    </source>
</evidence>
<protein>
    <submittedName>
        <fullName evidence="2">Uncharacterized protein</fullName>
    </submittedName>
</protein>
<dbReference type="OrthoDB" id="7744082at2"/>
<feature type="compositionally biased region" description="Low complexity" evidence="1">
    <location>
        <begin position="172"/>
        <end position="188"/>
    </location>
</feature>
<dbReference type="RefSeq" id="WP_021098809.1">
    <property type="nucleotide sequence ID" value="NZ_KE557324.1"/>
</dbReference>
<feature type="compositionally biased region" description="Basic and acidic residues" evidence="1">
    <location>
        <begin position="42"/>
        <end position="55"/>
    </location>
</feature>
<reference evidence="2 3" key="1">
    <citation type="journal article" date="2013" name="Stand. Genomic Sci.">
        <title>Genome sequence of the reddish-pigmented Rubellimicrobium thermophilum type strain (DSM 16684(T)), a member of the Roseobacter clade.</title>
        <authorList>
            <person name="Fiebig A."/>
            <person name="Riedel T."/>
            <person name="Gronow S."/>
            <person name="Petersen J."/>
            <person name="Klenk H.P."/>
            <person name="Goker M."/>
        </authorList>
    </citation>
    <scope>NUCLEOTIDE SEQUENCE [LARGE SCALE GENOMIC DNA]</scope>
    <source>
        <strain evidence="2 3">DSM 16684</strain>
    </source>
</reference>
<feature type="compositionally biased region" description="Basic and acidic residues" evidence="1">
    <location>
        <begin position="21"/>
        <end position="31"/>
    </location>
</feature>
<accession>S9RYQ2</accession>
<feature type="region of interest" description="Disordered" evidence="1">
    <location>
        <begin position="147"/>
        <end position="200"/>
    </location>
</feature>